<reference evidence="2 3" key="1">
    <citation type="submission" date="2014-02" db="EMBL/GenBank/DDBJ databases">
        <title>Genome sequence of Mycoplasma capricolum subsp. capricolum strain 14232.</title>
        <authorList>
            <person name="Sirand-Pugnet P."/>
            <person name="Breton M."/>
            <person name="Dordet-Frisoni E."/>
            <person name="Baranowski E."/>
            <person name="Barre A."/>
            <person name="Couture C."/>
            <person name="Dupuy V."/>
            <person name="Gaurivaud P."/>
            <person name="Jacob D."/>
            <person name="Lemaitre C."/>
            <person name="Manso-Silvan L."/>
            <person name="Nikolski M."/>
            <person name="Nouvel L.-X."/>
            <person name="Poumarat F."/>
            <person name="Tardy F."/>
            <person name="Thebault P."/>
            <person name="Theil S."/>
            <person name="Citti C."/>
            <person name="Thiaucourt F."/>
            <person name="Blanchard A."/>
        </authorList>
    </citation>
    <scope>NUCLEOTIDE SEQUENCE [LARGE SCALE GENOMIC DNA]</scope>
    <source>
        <strain evidence="2 3">14232</strain>
    </source>
</reference>
<feature type="transmembrane region" description="Helical" evidence="1">
    <location>
        <begin position="257"/>
        <end position="278"/>
    </location>
</feature>
<feature type="transmembrane region" description="Helical" evidence="1">
    <location>
        <begin position="201"/>
        <end position="227"/>
    </location>
</feature>
<proteinExistence type="predicted"/>
<evidence type="ECO:0000313" key="2">
    <source>
        <dbReference type="EMBL" id="KEZ18235.1"/>
    </source>
</evidence>
<dbReference type="InterPro" id="IPR059214">
    <property type="entry name" value="MSC_0882-like"/>
</dbReference>
<feature type="transmembrane region" description="Helical" evidence="1">
    <location>
        <begin position="44"/>
        <end position="61"/>
    </location>
</feature>
<protein>
    <submittedName>
        <fullName evidence="2">Uncharacterized protein</fullName>
    </submittedName>
</protein>
<dbReference type="AlphaFoldDB" id="A0A084EJU3"/>
<name>A0A084EJU3_MYCCA</name>
<gene>
    <name evidence="2" type="ORF">MCAPa_6920</name>
</gene>
<keyword evidence="1" id="KW-1133">Transmembrane helix</keyword>
<evidence type="ECO:0000313" key="3">
    <source>
        <dbReference type="Proteomes" id="UP000028533"/>
    </source>
</evidence>
<dbReference type="RefSeq" id="WP_036432276.1">
    <property type="nucleotide sequence ID" value="NZ_JFDO01000026.1"/>
</dbReference>
<feature type="transmembrane region" description="Helical" evidence="1">
    <location>
        <begin position="156"/>
        <end position="181"/>
    </location>
</feature>
<keyword evidence="1" id="KW-0472">Membrane</keyword>
<dbReference type="NCBIfam" id="NF045846">
    <property type="entry name" value="MSC0882_dom"/>
    <property type="match status" value="1"/>
</dbReference>
<dbReference type="EMBL" id="JFDO01000026">
    <property type="protein sequence ID" value="KEZ18235.1"/>
    <property type="molecule type" value="Genomic_DNA"/>
</dbReference>
<feature type="transmembrane region" description="Helical" evidence="1">
    <location>
        <begin position="96"/>
        <end position="116"/>
    </location>
</feature>
<keyword evidence="1" id="KW-0812">Transmembrane</keyword>
<sequence>MEQLINHSYEELPKNYVQKPVLTNITIPKTIKSLIFFTKIKYKLINLLSFWTCFLLSLFLINKYTHFLTKLINKIGFNIQTDYLNKYIKFISNLSLGWIITVIVISFLVLIFYMINSYQFKIQTKRYQKEILINQNPDFLPFFVIKKYKSLIQKPYYVNYLCSSIYILIFTSLVIYTFYLISLWLKNIQQHILIIIKSNLIGYWIALAIFIIVVSYHIFALLTVKLLKGNFESTYNRSLLSEEEILKLKKTANRRSLIVLIITIAISLSLIFFFILFFKIERRKINFFARFKK</sequence>
<evidence type="ECO:0000256" key="1">
    <source>
        <dbReference type="SAM" id="Phobius"/>
    </source>
</evidence>
<dbReference type="Proteomes" id="UP000028533">
    <property type="component" value="Unassembled WGS sequence"/>
</dbReference>
<organism evidence="2 3">
    <name type="scientific">Mycoplasma capricolum subsp. capricolum 14232</name>
    <dbReference type="NCBI Taxonomy" id="1188238"/>
    <lineage>
        <taxon>Bacteria</taxon>
        <taxon>Bacillati</taxon>
        <taxon>Mycoplasmatota</taxon>
        <taxon>Mollicutes</taxon>
        <taxon>Mycoplasmataceae</taxon>
        <taxon>Mycoplasma</taxon>
    </lineage>
</organism>
<accession>A0A084EJU3</accession>
<comment type="caution">
    <text evidence="2">The sequence shown here is derived from an EMBL/GenBank/DDBJ whole genome shotgun (WGS) entry which is preliminary data.</text>
</comment>